<keyword evidence="9" id="KW-0963">Cytoplasm</keyword>
<feature type="site" description="Involved in the stabilization of negative charge on the oxyanion by the formation of the oxyanion hole" evidence="9">
    <location>
        <position position="116"/>
    </location>
</feature>
<dbReference type="SUPFAM" id="SSF56266">
    <property type="entry name" value="DmpA/ArgJ-like"/>
    <property type="match status" value="1"/>
</dbReference>
<comment type="catalytic activity">
    <reaction evidence="8 9">
        <text>N(2)-acetyl-L-ornithine + L-glutamate = N-acetyl-L-glutamate + L-ornithine</text>
        <dbReference type="Rhea" id="RHEA:15349"/>
        <dbReference type="ChEBI" id="CHEBI:29985"/>
        <dbReference type="ChEBI" id="CHEBI:44337"/>
        <dbReference type="ChEBI" id="CHEBI:46911"/>
        <dbReference type="ChEBI" id="CHEBI:57805"/>
        <dbReference type="EC" id="2.3.1.35"/>
    </reaction>
</comment>
<evidence type="ECO:0000256" key="7">
    <source>
        <dbReference type="ARBA" id="ARBA00023315"/>
    </source>
</evidence>
<feature type="binding site" evidence="9">
    <location>
        <position position="276"/>
    </location>
    <ligand>
        <name>substrate</name>
    </ligand>
</feature>
<dbReference type="Gene3D" id="3.10.20.340">
    <property type="entry name" value="ArgJ beta chain, C-terminal domain"/>
    <property type="match status" value="1"/>
</dbReference>
<comment type="pathway">
    <text evidence="9">Amino-acid biosynthesis; L-arginine biosynthesis; N(2)-acetyl-L-ornithine from L-glutamate: step 1/4.</text>
</comment>
<dbReference type="HAMAP" id="MF_01106">
    <property type="entry name" value="ArgJ"/>
    <property type="match status" value="1"/>
</dbReference>
<dbReference type="InterPro" id="IPR042195">
    <property type="entry name" value="ArgJ_beta_C"/>
</dbReference>
<evidence type="ECO:0000256" key="1">
    <source>
        <dbReference type="ARBA" id="ARBA00006774"/>
    </source>
</evidence>
<dbReference type="Gene3D" id="3.60.70.12">
    <property type="entry name" value="L-amino peptidase D-ALA esterase/amidase"/>
    <property type="match status" value="1"/>
</dbReference>
<feature type="binding site" evidence="9">
    <location>
        <position position="405"/>
    </location>
    <ligand>
        <name>substrate</name>
    </ligand>
</feature>
<comment type="function">
    <text evidence="9">Catalyzes two activities which are involved in the cyclic version of arginine biosynthesis: the synthesis of N-acetylglutamate from glutamate and acetyl-CoA as the acetyl donor, and of ornithine by transacetylation between N(2)-acetylornithine and glutamate.</text>
</comment>
<gene>
    <name evidence="9 10" type="primary">argJ</name>
    <name evidence="10" type="ORF">ICN73_11240</name>
</gene>
<dbReference type="InterPro" id="IPR002813">
    <property type="entry name" value="Arg_biosynth_ArgJ"/>
</dbReference>
<dbReference type="AlphaFoldDB" id="A0A7L9GLL3"/>
<keyword evidence="4 9" id="KW-0028">Amino-acid biosynthesis</keyword>
<feature type="chain" id="PRO_5031635806" description="Arginine biosynthesis bifunctional protein ArgJ alpha chain" evidence="9">
    <location>
        <begin position="1"/>
        <end position="188"/>
    </location>
</feature>
<evidence type="ECO:0000313" key="10">
    <source>
        <dbReference type="EMBL" id="QOJ93410.1"/>
    </source>
</evidence>
<evidence type="ECO:0000256" key="2">
    <source>
        <dbReference type="ARBA" id="ARBA00011475"/>
    </source>
</evidence>
<dbReference type="PANTHER" id="PTHR23100">
    <property type="entry name" value="ARGININE BIOSYNTHESIS BIFUNCTIONAL PROTEIN ARGJ"/>
    <property type="match status" value="1"/>
</dbReference>
<comment type="subunit">
    <text evidence="2 9">Heterotetramer of two alpha and two beta chains.</text>
</comment>
<dbReference type="GO" id="GO:0005737">
    <property type="term" value="C:cytoplasm"/>
    <property type="evidence" value="ECO:0007669"/>
    <property type="project" value="UniProtKB-SubCell"/>
</dbReference>
<dbReference type="EC" id="2.3.1.35" evidence="9"/>
<protein>
    <recommendedName>
        <fullName evidence="9">Arginine biosynthesis bifunctional protein ArgJ</fullName>
    </recommendedName>
    <domain>
        <recommendedName>
            <fullName evidence="9">Glutamate N-acetyltransferase</fullName>
            <ecNumber evidence="9">2.3.1.35</ecNumber>
        </recommendedName>
        <alternativeName>
            <fullName evidence="9">Ornithine acetyltransferase</fullName>
            <shortName evidence="9">OATase</shortName>
        </alternativeName>
        <alternativeName>
            <fullName evidence="9">Ornithine transacetylase</fullName>
        </alternativeName>
    </domain>
    <domain>
        <recommendedName>
            <fullName evidence="9">Amino-acid acetyltransferase</fullName>
            <ecNumber evidence="9">2.3.1.1</ecNumber>
        </recommendedName>
        <alternativeName>
            <fullName evidence="9">N-acetylglutamate synthase</fullName>
            <shortName evidence="9">AGSase</shortName>
        </alternativeName>
    </domain>
    <component>
        <recommendedName>
            <fullName evidence="9">Arginine biosynthesis bifunctional protein ArgJ alpha chain</fullName>
        </recommendedName>
    </component>
    <component>
        <recommendedName>
            <fullName evidence="9">Arginine biosynthesis bifunctional protein ArgJ beta chain</fullName>
        </recommendedName>
    </component>
</protein>
<feature type="site" description="Cleavage; by autolysis" evidence="9">
    <location>
        <begin position="188"/>
        <end position="189"/>
    </location>
</feature>
<dbReference type="FunFam" id="3.60.70.12:FF:000001">
    <property type="entry name" value="Arginine biosynthesis bifunctional protein ArgJ, chloroplastic"/>
    <property type="match status" value="1"/>
</dbReference>
<proteinExistence type="inferred from homology"/>
<organism evidence="10 11">
    <name type="scientific">Pseudomonas taiwanensis</name>
    <dbReference type="NCBI Taxonomy" id="470150"/>
    <lineage>
        <taxon>Bacteria</taxon>
        <taxon>Pseudomonadati</taxon>
        <taxon>Pseudomonadota</taxon>
        <taxon>Gammaproteobacteria</taxon>
        <taxon>Pseudomonadales</taxon>
        <taxon>Pseudomonadaceae</taxon>
        <taxon>Pseudomonas</taxon>
    </lineage>
</organism>
<dbReference type="Proteomes" id="UP000593847">
    <property type="component" value="Chromosome"/>
</dbReference>
<dbReference type="NCBIfam" id="NF003802">
    <property type="entry name" value="PRK05388.1"/>
    <property type="match status" value="1"/>
</dbReference>
<evidence type="ECO:0000256" key="4">
    <source>
        <dbReference type="ARBA" id="ARBA00022605"/>
    </source>
</evidence>
<feature type="binding site" evidence="9">
    <location>
        <position position="400"/>
    </location>
    <ligand>
        <name>substrate</name>
    </ligand>
</feature>
<feature type="chain" id="PRO_5031635807" description="Arginine biosynthesis bifunctional protein ArgJ beta chain" evidence="9">
    <location>
        <begin position="189"/>
        <end position="405"/>
    </location>
</feature>
<comment type="subcellular location">
    <subcellularLocation>
        <location evidence="9">Cytoplasm</location>
    </subcellularLocation>
</comment>
<evidence type="ECO:0000256" key="3">
    <source>
        <dbReference type="ARBA" id="ARBA00022571"/>
    </source>
</evidence>
<dbReference type="PANTHER" id="PTHR23100:SF0">
    <property type="entry name" value="ARGININE BIOSYNTHESIS BIFUNCTIONAL PROTEIN ARGJ, MITOCHONDRIAL"/>
    <property type="match status" value="1"/>
</dbReference>
<evidence type="ECO:0000256" key="5">
    <source>
        <dbReference type="ARBA" id="ARBA00022679"/>
    </source>
</evidence>
<dbReference type="NCBIfam" id="TIGR00120">
    <property type="entry name" value="ArgJ"/>
    <property type="match status" value="1"/>
</dbReference>
<feature type="binding site" evidence="9">
    <location>
        <position position="152"/>
    </location>
    <ligand>
        <name>substrate</name>
    </ligand>
</feature>
<dbReference type="KEGG" id="ptai:ICN73_11240"/>
<dbReference type="GO" id="GO:0004042">
    <property type="term" value="F:L-glutamate N-acetyltransferase activity"/>
    <property type="evidence" value="ECO:0007669"/>
    <property type="project" value="UniProtKB-UniRule"/>
</dbReference>
<sequence length="405" mass="42195">MAVGLGPLPTLHPVPGFELGIASAGIKRPGRKDVVVMRCAEGSSVAGVFTLNAFCAAPVILSKQRVQGTVRYLLTNTGNANAGTGAPGLAAAERTCAKLAELAGVPAESVLPFSTGVIGEPLPVEKIEGALQAALDNLSENNWAEAATGIMTTDTLPKGASRQFQHDGVTVTVTGISKGAGMIRPNMATMLGYIATDAKVAPSVLKDLMLDGANKSFNRITIDGDTSTNDCCMLIATGKADLPEVTEASGALFEALKKAVFEVCMEVAQAIVRDGEGATKFVTVQVNGGGNHQECLDVGYAVAHSPLIKTALFASDPNWGRILAAVGRAGVPELDVSLIDVYLDSVCIASKGGRSPSYTEAQGSAVMAQEEITIRIELGRGQCSETIWTTDLSHEYVKINAEYRT</sequence>
<evidence type="ECO:0000256" key="6">
    <source>
        <dbReference type="ARBA" id="ARBA00022813"/>
    </source>
</evidence>
<name>A0A7L9GLL3_9PSED</name>
<reference evidence="10" key="1">
    <citation type="submission" date="2020-09" db="EMBL/GenBank/DDBJ databases">
        <title>Complete genome sequence of Pseudomonas taiwanensis CC, a plant growth-promoting and biotite-weathering strain.</title>
        <authorList>
            <person name="Cheng C."/>
        </authorList>
    </citation>
    <scope>NUCLEOTIDE SEQUENCE [LARGE SCALE GENOMIC DNA]</scope>
    <source>
        <strain evidence="10">WRS8</strain>
    </source>
</reference>
<dbReference type="UniPathway" id="UPA00068">
    <property type="reaction ID" value="UER00106"/>
</dbReference>
<feature type="active site" description="Nucleophile" evidence="9">
    <location>
        <position position="189"/>
    </location>
</feature>
<keyword evidence="11" id="KW-1185">Reference proteome</keyword>
<evidence type="ECO:0000256" key="9">
    <source>
        <dbReference type="HAMAP-Rule" id="MF_01106"/>
    </source>
</evidence>
<dbReference type="EMBL" id="CP062699">
    <property type="protein sequence ID" value="QOJ93410.1"/>
    <property type="molecule type" value="Genomic_DNA"/>
</dbReference>
<dbReference type="GO" id="GO:0006526">
    <property type="term" value="P:L-arginine biosynthetic process"/>
    <property type="evidence" value="ECO:0007669"/>
    <property type="project" value="UniProtKB-UniRule"/>
</dbReference>
<dbReference type="RefSeq" id="WP_003251879.1">
    <property type="nucleotide sequence ID" value="NZ_CP062699.1"/>
</dbReference>
<evidence type="ECO:0000313" key="11">
    <source>
        <dbReference type="Proteomes" id="UP000593847"/>
    </source>
</evidence>
<dbReference type="GO" id="GO:0006592">
    <property type="term" value="P:ornithine biosynthetic process"/>
    <property type="evidence" value="ECO:0007669"/>
    <property type="project" value="TreeGrafter"/>
</dbReference>
<accession>A0A7L9GLL3</accession>
<dbReference type="GO" id="GO:0004358">
    <property type="term" value="F:L-glutamate N-acetyltransferase activity, acting on acetyl-L-ornithine as donor"/>
    <property type="evidence" value="ECO:0007669"/>
    <property type="project" value="UniProtKB-UniRule"/>
</dbReference>
<dbReference type="FunFam" id="3.10.20.340:FF:000001">
    <property type="entry name" value="Arginine biosynthesis bifunctional protein ArgJ, chloroplastic"/>
    <property type="match status" value="1"/>
</dbReference>
<dbReference type="InterPro" id="IPR016117">
    <property type="entry name" value="ArgJ-like_dom_sf"/>
</dbReference>
<comment type="pathway">
    <text evidence="9">Amino-acid biosynthesis; L-arginine biosynthesis; L-ornithine and N-acetyl-L-glutamate from L-glutamate and N(2)-acetyl-L-ornithine (cyclic): step 1/1.</text>
</comment>
<feature type="site" description="Involved in the stabilization of negative charge on the oxyanion by the formation of the oxyanion hole" evidence="9">
    <location>
        <position position="115"/>
    </location>
</feature>
<dbReference type="Pfam" id="PF01960">
    <property type="entry name" value="ArgJ"/>
    <property type="match status" value="1"/>
</dbReference>
<comment type="catalytic activity">
    <reaction evidence="9">
        <text>L-glutamate + acetyl-CoA = N-acetyl-L-glutamate + CoA + H(+)</text>
        <dbReference type="Rhea" id="RHEA:24292"/>
        <dbReference type="ChEBI" id="CHEBI:15378"/>
        <dbReference type="ChEBI" id="CHEBI:29985"/>
        <dbReference type="ChEBI" id="CHEBI:44337"/>
        <dbReference type="ChEBI" id="CHEBI:57287"/>
        <dbReference type="ChEBI" id="CHEBI:57288"/>
        <dbReference type="EC" id="2.3.1.1"/>
    </reaction>
</comment>
<keyword evidence="5 9" id="KW-0808">Transferase</keyword>
<dbReference type="CDD" id="cd02152">
    <property type="entry name" value="OAT"/>
    <property type="match status" value="1"/>
</dbReference>
<feature type="binding site" evidence="9">
    <location>
        <position position="178"/>
    </location>
    <ligand>
        <name>substrate</name>
    </ligand>
</feature>
<feature type="binding site" evidence="9">
    <location>
        <position position="189"/>
    </location>
    <ligand>
        <name>substrate</name>
    </ligand>
</feature>
<keyword evidence="6 9" id="KW-0068">Autocatalytic cleavage</keyword>
<comment type="similarity">
    <text evidence="1 9">Belongs to the ArgJ family.</text>
</comment>
<dbReference type="EC" id="2.3.1.1" evidence="9"/>
<keyword evidence="9" id="KW-0511">Multifunctional enzyme</keyword>
<keyword evidence="3 9" id="KW-0055">Arginine biosynthesis</keyword>
<keyword evidence="7 9" id="KW-0012">Acyltransferase</keyword>
<evidence type="ECO:0000256" key="8">
    <source>
        <dbReference type="ARBA" id="ARBA00049439"/>
    </source>
</evidence>